<dbReference type="OrthoDB" id="18896at2759"/>
<dbReference type="PANTHER" id="PTHR45653">
    <property type="entry name" value="DEDICATOR OF CYTOKINESIS"/>
    <property type="match status" value="1"/>
</dbReference>
<dbReference type="InterPro" id="IPR027357">
    <property type="entry name" value="DOCKER_dom"/>
</dbReference>
<dbReference type="GO" id="GO:0005085">
    <property type="term" value="F:guanyl-nucleotide exchange factor activity"/>
    <property type="evidence" value="ECO:0007669"/>
    <property type="project" value="UniProtKB-KW"/>
</dbReference>
<dbReference type="InterPro" id="IPR026791">
    <property type="entry name" value="DOCK"/>
</dbReference>
<dbReference type="PANTHER" id="PTHR45653:SF12">
    <property type="entry name" value="SPONGE, ISOFORM E"/>
    <property type="match status" value="1"/>
</dbReference>
<dbReference type="InterPro" id="IPR046773">
    <property type="entry name" value="DOCKER_Lobe_C"/>
</dbReference>
<keyword evidence="1" id="KW-0344">Guanine-nucleotide releasing factor</keyword>
<name>A0A7J7KMA4_BUGNE</name>
<feature type="region of interest" description="Disordered" evidence="3">
    <location>
        <begin position="951"/>
        <end position="1153"/>
    </location>
</feature>
<dbReference type="InterPro" id="IPR016024">
    <property type="entry name" value="ARM-type_fold"/>
</dbReference>
<evidence type="ECO:0000256" key="2">
    <source>
        <dbReference type="PROSITE-ProRule" id="PRU00984"/>
    </source>
</evidence>
<dbReference type="InterPro" id="IPR046770">
    <property type="entry name" value="DOCKER_Lobe_B"/>
</dbReference>
<dbReference type="Pfam" id="PF23554">
    <property type="entry name" value="TPR_DOCK"/>
    <property type="match status" value="1"/>
</dbReference>
<dbReference type="InterPro" id="IPR056372">
    <property type="entry name" value="TPR_DOCK"/>
</dbReference>
<accession>A0A7J7KMA4</accession>
<evidence type="ECO:0000256" key="1">
    <source>
        <dbReference type="ARBA" id="ARBA00022658"/>
    </source>
</evidence>
<dbReference type="InterPro" id="IPR043161">
    <property type="entry name" value="DOCK_C_lobe_A"/>
</dbReference>
<feature type="compositionally biased region" description="Polar residues" evidence="3">
    <location>
        <begin position="850"/>
        <end position="860"/>
    </location>
</feature>
<dbReference type="Pfam" id="PF06920">
    <property type="entry name" value="DHR-2_Lobe_A"/>
    <property type="match status" value="1"/>
</dbReference>
<dbReference type="Gene3D" id="1.25.40.410">
    <property type="match status" value="1"/>
</dbReference>
<comment type="caution">
    <text evidence="5">The sequence shown here is derived from an EMBL/GenBank/DDBJ whole genome shotgun (WGS) entry which is preliminary data.</text>
</comment>
<feature type="compositionally biased region" description="Polar residues" evidence="3">
    <location>
        <begin position="1119"/>
        <end position="1129"/>
    </location>
</feature>
<feature type="domain" description="DOCKER" evidence="4">
    <location>
        <begin position="397"/>
        <end position="802"/>
    </location>
</feature>
<dbReference type="Pfam" id="PF20422">
    <property type="entry name" value="DHR-2_Lobe_B"/>
    <property type="match status" value="1"/>
</dbReference>
<feature type="compositionally biased region" description="Low complexity" evidence="3">
    <location>
        <begin position="824"/>
        <end position="835"/>
    </location>
</feature>
<feature type="compositionally biased region" description="Basic and acidic residues" evidence="3">
    <location>
        <begin position="862"/>
        <end position="871"/>
    </location>
</feature>
<dbReference type="SUPFAM" id="SSF48371">
    <property type="entry name" value="ARM repeat"/>
    <property type="match status" value="1"/>
</dbReference>
<keyword evidence="6" id="KW-1185">Reference proteome</keyword>
<comment type="similarity">
    <text evidence="2">Belongs to the DOCK family.</text>
</comment>
<dbReference type="AlphaFoldDB" id="A0A7J7KMA4"/>
<protein>
    <recommendedName>
        <fullName evidence="4">DOCKER domain-containing protein</fullName>
    </recommendedName>
</protein>
<feature type="compositionally biased region" description="Basic and acidic residues" evidence="3">
    <location>
        <begin position="992"/>
        <end position="1003"/>
    </location>
</feature>
<evidence type="ECO:0000313" key="5">
    <source>
        <dbReference type="EMBL" id="KAF6039288.1"/>
    </source>
</evidence>
<feature type="region of interest" description="Disordered" evidence="3">
    <location>
        <begin position="824"/>
        <end position="887"/>
    </location>
</feature>
<dbReference type="CDD" id="cd11684">
    <property type="entry name" value="DHR2_DOCK"/>
    <property type="match status" value="1"/>
</dbReference>
<reference evidence="5" key="1">
    <citation type="submission" date="2020-06" db="EMBL/GenBank/DDBJ databases">
        <title>Draft genome of Bugula neritina, a colonial animal packing powerful symbionts and potential medicines.</title>
        <authorList>
            <person name="Rayko M."/>
        </authorList>
    </citation>
    <scope>NUCLEOTIDE SEQUENCE [LARGE SCALE GENOMIC DNA]</scope>
    <source>
        <strain evidence="5">Kwan_BN1</strain>
    </source>
</reference>
<dbReference type="Proteomes" id="UP000593567">
    <property type="component" value="Unassembled WGS sequence"/>
</dbReference>
<dbReference type="Gene3D" id="1.20.58.740">
    <property type="match status" value="1"/>
</dbReference>
<evidence type="ECO:0000259" key="4">
    <source>
        <dbReference type="PROSITE" id="PS51651"/>
    </source>
</evidence>
<dbReference type="EMBL" id="VXIV02000283">
    <property type="protein sequence ID" value="KAF6039288.1"/>
    <property type="molecule type" value="Genomic_DNA"/>
</dbReference>
<dbReference type="InterPro" id="IPR043162">
    <property type="entry name" value="DOCK_C_lobe_C"/>
</dbReference>
<dbReference type="GO" id="GO:0007264">
    <property type="term" value="P:small GTPase-mediated signal transduction"/>
    <property type="evidence" value="ECO:0007669"/>
    <property type="project" value="InterPro"/>
</dbReference>
<sequence length="1153" mass="131948">MKLLPANKLAKSFSETISMVSKRDSDMAEDKLKCLSKLIKSPLFDNSDSRRIVLELCNAQLVDCFQSQQDLKLAADNVADLLSAIYEHKESMAVEIELVVLNLTRVLSEVIISLDTTDVSRLLMECLITMFSMTDITLFNKLIEQQRVEGNEKMFLRDILKLLTDLITTGSYIPDDWVEMLMVNNSVILLQATPHLSQALASNFIEDSCFDECLWSDFFMMCVKFITQPSLQLEKFSERKETRIREKHQDMRVEMARQLQLMWATLDEFGTNQQAFIPSMIGPFLEVALLPEAELRTTLLEVLNDMLTCNFSEVQGEIIDQLDELYNDGKGDSSFKSAFVKLMTSKLSSDHTDMTHYIDSVSSLIDRLLDYRDVSSSGSENVNTLMLATINLLDFYQNVIKRERLYSQYVYRLKDLNVDERRYTEAGFSLLLNASALSWTDQHQLANDWCDAEKEWERKERHYNEVIKFFDQGQTWEDAVPLCKELANFYESKLFDYVQLANTLNKQAELVKKVLVPNRCVAKYYRVAFFGNSFPYCMRNKSFVYKGDAFSNPSSVIDMLKTEYPNAEQLNESIEPPNLAELNPNKQYFQIVIIEPLSDTEEIFPDSLKVVDYKISSFYKWNRVQRFTYDKPYHYPKKDKENEHRSLHTKRYLMWTKLPMPGISAWCELQETKTKTITPIEVALEGVKKKNSDIKNVTQKYRDDRTLDQGDLSRVLQGSADAKVSGGIIIYQKTFLCDDSANDAQTEELRQLILEHLRVVRDGLHLFREIVTTDLRPLCKLLFEEYNKLQDLIKKQDPRMELISLKSMESASALSVFDMRSSESNRASSDYSSSDIESHKECSTPKRKSASVNYPPSYVSSRFRDVLRSSEETSPNPLRKQDGQLLDVAPCRNERGNSTFYAEIPIVDIHETEEDNDNAPPPLPVKFNRNRASSVPHIDNKTRQEVLKLTKGDHLQPSTFNPANRPLPEAPTTNPEKRPSIVRHKTVCIDSRNTESEFVEYKLPKSTQRPPIDIKNRPVPEPPSGQGIEDSMPPPKASDQQKSPRLPPKPKVSQMNNNNDLPSVTSPDGNMLSHRPLPDLPDYSPPLPVPRKAPPPVPRKTSPTPTQLKSFDYEELSSAPPTRTLNGKSISDEEPPPLPVKSPLLKSKSKGQF</sequence>
<dbReference type="Pfam" id="PF20421">
    <property type="entry name" value="DHR-2_Lobe_C"/>
    <property type="match status" value="1"/>
</dbReference>
<feature type="compositionally biased region" description="Pro residues" evidence="3">
    <location>
        <begin position="1083"/>
        <end position="1098"/>
    </location>
</feature>
<gene>
    <name evidence="5" type="ORF">EB796_002408</name>
</gene>
<dbReference type="PROSITE" id="PS51651">
    <property type="entry name" value="DOCKER"/>
    <property type="match status" value="1"/>
</dbReference>
<evidence type="ECO:0000313" key="6">
    <source>
        <dbReference type="Proteomes" id="UP000593567"/>
    </source>
</evidence>
<dbReference type="GO" id="GO:0031267">
    <property type="term" value="F:small GTPase binding"/>
    <property type="evidence" value="ECO:0007669"/>
    <property type="project" value="TreeGrafter"/>
</dbReference>
<organism evidence="5 6">
    <name type="scientific">Bugula neritina</name>
    <name type="common">Brown bryozoan</name>
    <name type="synonym">Sertularia neritina</name>
    <dbReference type="NCBI Taxonomy" id="10212"/>
    <lineage>
        <taxon>Eukaryota</taxon>
        <taxon>Metazoa</taxon>
        <taxon>Spiralia</taxon>
        <taxon>Lophotrochozoa</taxon>
        <taxon>Bryozoa</taxon>
        <taxon>Gymnolaemata</taxon>
        <taxon>Cheilostomatida</taxon>
        <taxon>Flustrina</taxon>
        <taxon>Buguloidea</taxon>
        <taxon>Bugulidae</taxon>
        <taxon>Bugula</taxon>
    </lineage>
</organism>
<dbReference type="GO" id="GO:0005886">
    <property type="term" value="C:plasma membrane"/>
    <property type="evidence" value="ECO:0007669"/>
    <property type="project" value="TreeGrafter"/>
</dbReference>
<feature type="compositionally biased region" description="Polar residues" evidence="3">
    <location>
        <begin position="1053"/>
        <end position="1068"/>
    </location>
</feature>
<dbReference type="GO" id="GO:0005737">
    <property type="term" value="C:cytoplasm"/>
    <property type="evidence" value="ECO:0007669"/>
    <property type="project" value="TreeGrafter"/>
</dbReference>
<proteinExistence type="inferred from homology"/>
<evidence type="ECO:0000256" key="3">
    <source>
        <dbReference type="SAM" id="MobiDB-lite"/>
    </source>
</evidence>
<dbReference type="InterPro" id="IPR046769">
    <property type="entry name" value="DOCKER_Lobe_A"/>
</dbReference>